<dbReference type="EMBL" id="LSYS01003973">
    <property type="protein sequence ID" value="OPJ81354.1"/>
    <property type="molecule type" value="Genomic_DNA"/>
</dbReference>
<evidence type="ECO:0000313" key="1">
    <source>
        <dbReference type="EMBL" id="OPJ81354.1"/>
    </source>
</evidence>
<keyword evidence="2" id="KW-1185">Reference proteome</keyword>
<organism evidence="1 2">
    <name type="scientific">Patagioenas fasciata monilis</name>
    <dbReference type="NCBI Taxonomy" id="372326"/>
    <lineage>
        <taxon>Eukaryota</taxon>
        <taxon>Metazoa</taxon>
        <taxon>Chordata</taxon>
        <taxon>Craniata</taxon>
        <taxon>Vertebrata</taxon>
        <taxon>Euteleostomi</taxon>
        <taxon>Archelosauria</taxon>
        <taxon>Archosauria</taxon>
        <taxon>Dinosauria</taxon>
        <taxon>Saurischia</taxon>
        <taxon>Theropoda</taxon>
        <taxon>Coelurosauria</taxon>
        <taxon>Aves</taxon>
        <taxon>Neognathae</taxon>
        <taxon>Neoaves</taxon>
        <taxon>Columbimorphae</taxon>
        <taxon>Columbiformes</taxon>
        <taxon>Columbidae</taxon>
        <taxon>Patagioenas</taxon>
    </lineage>
</organism>
<comment type="caution">
    <text evidence="1">The sequence shown here is derived from an EMBL/GenBank/DDBJ whole genome shotgun (WGS) entry which is preliminary data.</text>
</comment>
<proteinExistence type="predicted"/>
<accession>A0A1V4KAD0</accession>
<dbReference type="Proteomes" id="UP000190648">
    <property type="component" value="Unassembled WGS sequence"/>
</dbReference>
<dbReference type="AlphaFoldDB" id="A0A1V4KAD0"/>
<name>A0A1V4KAD0_PATFA</name>
<reference evidence="1 2" key="1">
    <citation type="submission" date="2016-02" db="EMBL/GenBank/DDBJ databases">
        <title>Band-tailed pigeon sequencing and assembly.</title>
        <authorList>
            <person name="Soares A.E."/>
            <person name="Novak B.J."/>
            <person name="Rice E.S."/>
            <person name="O'Connell B."/>
            <person name="Chang D."/>
            <person name="Weber S."/>
            <person name="Shapiro B."/>
        </authorList>
    </citation>
    <scope>NUCLEOTIDE SEQUENCE [LARGE SCALE GENOMIC DNA]</scope>
    <source>
        <strain evidence="1">BTP2013</strain>
        <tissue evidence="1">Blood</tissue>
    </source>
</reference>
<evidence type="ECO:0000313" key="2">
    <source>
        <dbReference type="Proteomes" id="UP000190648"/>
    </source>
</evidence>
<gene>
    <name evidence="1" type="ORF">AV530_009822</name>
</gene>
<sequence>MKIPVGDTECTGPKLLHQIAMAYTRTEEENHDQTRKTEARVMKAKRFIGDVSSEAGADVDKNIYGSEEQVSRAIANLFIKQNWRLID</sequence>
<protein>
    <submittedName>
        <fullName evidence="1">Uncharacterized protein</fullName>
    </submittedName>
</protein>